<protein>
    <submittedName>
        <fullName evidence="1">Uncharacterized protein</fullName>
    </submittedName>
</protein>
<sequence>MRSGGRMASAPPVNKLVLIDKRFIISLVKCNQSTCLISPPLARGMPVCGLANFET</sequence>
<reference evidence="1" key="1">
    <citation type="submission" date="2021-06" db="EMBL/GenBank/DDBJ databases">
        <authorList>
            <person name="Szabo G."/>
        </authorList>
    </citation>
    <scope>NUCLEOTIDE SEQUENCE</scope>
    <source>
        <strain evidence="1">MYVALT</strain>
    </source>
</reference>
<organism evidence="1 2">
    <name type="scientific">Candidatus Vallotiella hemipterorum</name>
    <dbReference type="NCBI Taxonomy" id="1177213"/>
    <lineage>
        <taxon>Bacteria</taxon>
        <taxon>Pseudomonadati</taxon>
        <taxon>Pseudomonadota</taxon>
        <taxon>Betaproteobacteria</taxon>
        <taxon>Burkholderiales</taxon>
        <taxon>Burkholderiaceae</taxon>
        <taxon>Candidatus Vallotiella</taxon>
    </lineage>
</organism>
<dbReference type="KEGG" id="vtr:MYVALT_F_00390"/>
<name>A0A916NKY1_9BURK</name>
<proteinExistence type="predicted"/>
<gene>
    <name evidence="1" type="ORF">MYVALT_F_00390</name>
</gene>
<dbReference type="Proteomes" id="UP000693996">
    <property type="component" value="Chromosome"/>
</dbReference>
<dbReference type="AlphaFoldDB" id="A0A916NKY1"/>
<evidence type="ECO:0000313" key="1">
    <source>
        <dbReference type="EMBL" id="CAG7599690.1"/>
    </source>
</evidence>
<keyword evidence="2" id="KW-1185">Reference proteome</keyword>
<dbReference type="EMBL" id="OU343031">
    <property type="protein sequence ID" value="CAG7599690.1"/>
    <property type="molecule type" value="Genomic_DNA"/>
</dbReference>
<accession>A0A916NKY1</accession>
<evidence type="ECO:0000313" key="2">
    <source>
        <dbReference type="Proteomes" id="UP000693996"/>
    </source>
</evidence>